<protein>
    <recommendedName>
        <fullName evidence="3">SRPBCC family protein</fullName>
    </recommendedName>
</protein>
<evidence type="ECO:0000313" key="1">
    <source>
        <dbReference type="EMBL" id="KWW21768.1"/>
    </source>
</evidence>
<dbReference type="EMBL" id="LNNH01000010">
    <property type="protein sequence ID" value="KWW21768.1"/>
    <property type="molecule type" value="Genomic_DNA"/>
</dbReference>
<sequence>MKSWKKEIEINAPIEHVWRYLDGSVENMQKIMPQVIEQKPIKITEEVVGSIYRQKYREGKRTEEYDIETLAYTNEADEKKLKVGFILAKMFEITALYEMNKINDSRTSFTYTVSSRPLKWYLKWLLLFATDKVVVEFLDRVKNVAEAESSGG</sequence>
<dbReference type="Proteomes" id="UP000064189">
    <property type="component" value="Unassembled WGS sequence"/>
</dbReference>
<proteinExistence type="predicted"/>
<dbReference type="CDD" id="cd07812">
    <property type="entry name" value="SRPBCC"/>
    <property type="match status" value="1"/>
</dbReference>
<accession>A0A109N1I1</accession>
<organism evidence="1 2">
    <name type="scientific">Peribacillus simplex</name>
    <dbReference type="NCBI Taxonomy" id="1478"/>
    <lineage>
        <taxon>Bacteria</taxon>
        <taxon>Bacillati</taxon>
        <taxon>Bacillota</taxon>
        <taxon>Bacilli</taxon>
        <taxon>Bacillales</taxon>
        <taxon>Bacillaceae</taxon>
        <taxon>Peribacillus</taxon>
    </lineage>
</organism>
<name>A0A109N1I1_9BACI</name>
<gene>
    <name evidence="1" type="ORF">AS888_04495</name>
</gene>
<comment type="caution">
    <text evidence="1">The sequence shown here is derived from an EMBL/GenBank/DDBJ whole genome shotgun (WGS) entry which is preliminary data.</text>
</comment>
<evidence type="ECO:0000313" key="2">
    <source>
        <dbReference type="Proteomes" id="UP000064189"/>
    </source>
</evidence>
<evidence type="ECO:0008006" key="3">
    <source>
        <dbReference type="Google" id="ProtNLM"/>
    </source>
</evidence>
<dbReference type="RefSeq" id="WP_061140770.1">
    <property type="nucleotide sequence ID" value="NZ_LNNH01000010.1"/>
</dbReference>
<keyword evidence="2" id="KW-1185">Reference proteome</keyword>
<dbReference type="AlphaFoldDB" id="A0A109N1I1"/>
<reference evidence="1 2" key="1">
    <citation type="submission" date="2015-11" db="EMBL/GenBank/DDBJ databases">
        <title>Genome Sequence of Bacillus simplex strain VanAntwerpen2.</title>
        <authorList>
            <person name="Couger M.B."/>
        </authorList>
    </citation>
    <scope>NUCLEOTIDE SEQUENCE [LARGE SCALE GENOMIC DNA]</scope>
    <source>
        <strain evidence="1 2">VanAntwerpen02</strain>
    </source>
</reference>
<dbReference type="InterPro" id="IPR023393">
    <property type="entry name" value="START-like_dom_sf"/>
</dbReference>
<dbReference type="Gene3D" id="3.30.530.20">
    <property type="match status" value="1"/>
</dbReference>
<dbReference type="SUPFAM" id="SSF55961">
    <property type="entry name" value="Bet v1-like"/>
    <property type="match status" value="1"/>
</dbReference>